<dbReference type="Pfam" id="PF08299">
    <property type="entry name" value="Bac_DnaA_C"/>
    <property type="match status" value="1"/>
</dbReference>
<evidence type="ECO:0000256" key="5">
    <source>
        <dbReference type="ARBA" id="ARBA00022840"/>
    </source>
</evidence>
<dbReference type="InterPro" id="IPR027417">
    <property type="entry name" value="P-loop_NTPase"/>
</dbReference>
<dbReference type="PROSITE" id="PS01008">
    <property type="entry name" value="DNAA"/>
    <property type="match status" value="1"/>
</dbReference>
<dbReference type="NCBIfam" id="TIGR00362">
    <property type="entry name" value="DnaA"/>
    <property type="match status" value="1"/>
</dbReference>
<keyword evidence="4 8" id="KW-0547">Nucleotide-binding</keyword>
<keyword evidence="2 8" id="KW-0963">Cytoplasm</keyword>
<comment type="similarity">
    <text evidence="1 8 11">Belongs to the DnaA family.</text>
</comment>
<dbReference type="RefSeq" id="WP_012825270.1">
    <property type="nucleotide sequence ID" value="NC_013440.1"/>
</dbReference>
<dbReference type="HAMAP" id="MF_00377">
    <property type="entry name" value="DnaA_bact"/>
    <property type="match status" value="1"/>
</dbReference>
<evidence type="ECO:0000256" key="2">
    <source>
        <dbReference type="ARBA" id="ARBA00022490"/>
    </source>
</evidence>
<dbReference type="PANTHER" id="PTHR30050:SF2">
    <property type="entry name" value="CHROMOSOMAL REPLICATION INITIATOR PROTEIN DNAA"/>
    <property type="match status" value="1"/>
</dbReference>
<dbReference type="GO" id="GO:0005737">
    <property type="term" value="C:cytoplasm"/>
    <property type="evidence" value="ECO:0007669"/>
    <property type="project" value="UniProtKB-SubCell"/>
</dbReference>
<feature type="binding site" evidence="8">
    <location>
        <position position="204"/>
    </location>
    <ligand>
        <name>ATP</name>
        <dbReference type="ChEBI" id="CHEBI:30616"/>
    </ligand>
</feature>
<dbReference type="Proteomes" id="UP000001880">
    <property type="component" value="Chromosome"/>
</dbReference>
<proteinExistence type="inferred from homology"/>
<protein>
    <recommendedName>
        <fullName evidence="8 9">Chromosomal replication initiator protein DnaA</fullName>
    </recommendedName>
</protein>
<comment type="subunit">
    <text evidence="8">Oligomerizes as a right-handed, spiral filament on DNA at oriC.</text>
</comment>
<dbReference type="PANTHER" id="PTHR30050">
    <property type="entry name" value="CHROMOSOMAL REPLICATION INITIATOR PROTEIN DNAA"/>
    <property type="match status" value="1"/>
</dbReference>
<keyword evidence="6 8" id="KW-0446">Lipid-binding</keyword>
<feature type="binding site" evidence="8">
    <location>
        <position position="206"/>
    </location>
    <ligand>
        <name>ATP</name>
        <dbReference type="ChEBI" id="CHEBI:30616"/>
    </ligand>
</feature>
<dbReference type="GO" id="GO:0005524">
    <property type="term" value="F:ATP binding"/>
    <property type="evidence" value="ECO:0007669"/>
    <property type="project" value="UniProtKB-UniRule"/>
</dbReference>
<dbReference type="SUPFAM" id="SSF52540">
    <property type="entry name" value="P-loop containing nucleoside triphosphate hydrolases"/>
    <property type="match status" value="1"/>
</dbReference>
<dbReference type="AlphaFoldDB" id="D0LFK9"/>
<dbReference type="Pfam" id="PF00308">
    <property type="entry name" value="Bac_DnaA"/>
    <property type="match status" value="1"/>
</dbReference>
<accession>D0LFK9</accession>
<keyword evidence="16" id="KW-1185">Reference proteome</keyword>
<evidence type="ECO:0000313" key="15">
    <source>
        <dbReference type="EMBL" id="ACY12643.1"/>
    </source>
</evidence>
<evidence type="ECO:0000256" key="3">
    <source>
        <dbReference type="ARBA" id="ARBA00022705"/>
    </source>
</evidence>
<feature type="binding site" evidence="8">
    <location>
        <position position="207"/>
    </location>
    <ligand>
        <name>ATP</name>
        <dbReference type="ChEBI" id="CHEBI:30616"/>
    </ligand>
</feature>
<dbReference type="Gene3D" id="1.10.8.60">
    <property type="match status" value="1"/>
</dbReference>
<evidence type="ECO:0000259" key="14">
    <source>
        <dbReference type="SMART" id="SM00760"/>
    </source>
</evidence>
<feature type="domain" description="Chromosomal replication initiator DnaA C-terminal" evidence="14">
    <location>
        <begin position="405"/>
        <end position="474"/>
    </location>
</feature>
<dbReference type="FunFam" id="3.40.50.300:FF:000668">
    <property type="entry name" value="Chromosomal replication initiator protein DnaA"/>
    <property type="match status" value="1"/>
</dbReference>
<evidence type="ECO:0000256" key="12">
    <source>
        <dbReference type="SAM" id="MobiDB-lite"/>
    </source>
</evidence>
<evidence type="ECO:0000256" key="10">
    <source>
        <dbReference type="RuleBase" id="RU000577"/>
    </source>
</evidence>
<organism evidence="15 16">
    <name type="scientific">Haliangium ochraceum (strain DSM 14365 / JCM 11303 / SMP-2)</name>
    <dbReference type="NCBI Taxonomy" id="502025"/>
    <lineage>
        <taxon>Bacteria</taxon>
        <taxon>Pseudomonadati</taxon>
        <taxon>Myxococcota</taxon>
        <taxon>Polyangia</taxon>
        <taxon>Haliangiales</taxon>
        <taxon>Kofleriaceae</taxon>
        <taxon>Haliangium</taxon>
    </lineage>
</organism>
<dbReference type="STRING" id="502025.Hoch_0001"/>
<feature type="region of interest" description="Domain IV, binds dsDNA" evidence="8">
    <location>
        <begin position="378"/>
        <end position="498"/>
    </location>
</feature>
<dbReference type="InterPro" id="IPR020591">
    <property type="entry name" value="Chromosome_initiator_DnaA-like"/>
</dbReference>
<comment type="caution">
    <text evidence="8">Lacks conserved residue(s) required for the propagation of feature annotation.</text>
</comment>
<dbReference type="Gene3D" id="3.30.300.180">
    <property type="match status" value="1"/>
</dbReference>
<feature type="region of interest" description="Domain I, interacts with DnaA modulators" evidence="8">
    <location>
        <begin position="1"/>
        <end position="110"/>
    </location>
</feature>
<dbReference type="InterPro" id="IPR024633">
    <property type="entry name" value="DnaA_N_dom"/>
</dbReference>
<feature type="region of interest" description="Disordered" evidence="12">
    <location>
        <begin position="125"/>
        <end position="154"/>
    </location>
</feature>
<dbReference type="GO" id="GO:0003688">
    <property type="term" value="F:DNA replication origin binding"/>
    <property type="evidence" value="ECO:0007669"/>
    <property type="project" value="UniProtKB-UniRule"/>
</dbReference>
<dbReference type="InterPro" id="IPR038454">
    <property type="entry name" value="DnaA_N_sf"/>
</dbReference>
<dbReference type="InterPro" id="IPR018312">
    <property type="entry name" value="Chromosome_initiator_DnaA_CS"/>
</dbReference>
<keyword evidence="5 8" id="KW-0067">ATP-binding</keyword>
<feature type="compositionally biased region" description="Low complexity" evidence="12">
    <location>
        <begin position="125"/>
        <end position="151"/>
    </location>
</feature>
<reference evidence="15 16" key="1">
    <citation type="journal article" date="2010" name="Stand. Genomic Sci.">
        <title>Complete genome sequence of Haliangium ochraceum type strain (SMP-2).</title>
        <authorList>
            <consortium name="US DOE Joint Genome Institute (JGI-PGF)"/>
            <person name="Ivanova N."/>
            <person name="Daum C."/>
            <person name="Lang E."/>
            <person name="Abt B."/>
            <person name="Kopitz M."/>
            <person name="Saunders E."/>
            <person name="Lapidus A."/>
            <person name="Lucas S."/>
            <person name="Glavina Del Rio T."/>
            <person name="Nolan M."/>
            <person name="Tice H."/>
            <person name="Copeland A."/>
            <person name="Cheng J.F."/>
            <person name="Chen F."/>
            <person name="Bruce D."/>
            <person name="Goodwin L."/>
            <person name="Pitluck S."/>
            <person name="Mavromatis K."/>
            <person name="Pati A."/>
            <person name="Mikhailova N."/>
            <person name="Chen A."/>
            <person name="Palaniappan K."/>
            <person name="Land M."/>
            <person name="Hauser L."/>
            <person name="Chang Y.J."/>
            <person name="Jeffries C.D."/>
            <person name="Detter J.C."/>
            <person name="Brettin T."/>
            <person name="Rohde M."/>
            <person name="Goker M."/>
            <person name="Bristow J."/>
            <person name="Markowitz V."/>
            <person name="Eisen J.A."/>
            <person name="Hugenholtz P."/>
            <person name="Kyrpides N.C."/>
            <person name="Klenk H.P."/>
        </authorList>
    </citation>
    <scope>NUCLEOTIDE SEQUENCE [LARGE SCALE GENOMIC DNA]</scope>
    <source>
        <strain evidence="16">DSM 14365 / CIP 107738 / JCM 11303 / AJ 13395 / SMP-2</strain>
    </source>
</reference>
<dbReference type="InterPro" id="IPR013159">
    <property type="entry name" value="DnaA_C"/>
</dbReference>
<dbReference type="GO" id="GO:0005886">
    <property type="term" value="C:plasma membrane"/>
    <property type="evidence" value="ECO:0007669"/>
    <property type="project" value="TreeGrafter"/>
</dbReference>
<evidence type="ECO:0000313" key="16">
    <source>
        <dbReference type="Proteomes" id="UP000001880"/>
    </source>
</evidence>
<evidence type="ECO:0000256" key="1">
    <source>
        <dbReference type="ARBA" id="ARBA00006583"/>
    </source>
</evidence>
<name>D0LFK9_HALO1</name>
<dbReference type="PRINTS" id="PR00051">
    <property type="entry name" value="DNAA"/>
</dbReference>
<dbReference type="InterPro" id="IPR013317">
    <property type="entry name" value="DnaA_dom"/>
</dbReference>
<dbReference type="Gene3D" id="1.10.1750.10">
    <property type="match status" value="1"/>
</dbReference>
<comment type="subcellular location">
    <subcellularLocation>
        <location evidence="8">Cytoplasm</location>
    </subcellularLocation>
</comment>
<evidence type="ECO:0000256" key="7">
    <source>
        <dbReference type="ARBA" id="ARBA00023125"/>
    </source>
</evidence>
<feature type="domain" description="AAA+ ATPase" evidence="13">
    <location>
        <begin position="193"/>
        <end position="325"/>
    </location>
</feature>
<feature type="binding site" evidence="8">
    <location>
        <position position="208"/>
    </location>
    <ligand>
        <name>ATP</name>
        <dbReference type="ChEBI" id="CHEBI:30616"/>
    </ligand>
</feature>
<dbReference type="GO" id="GO:0006275">
    <property type="term" value="P:regulation of DNA replication"/>
    <property type="evidence" value="ECO:0007669"/>
    <property type="project" value="UniProtKB-UniRule"/>
</dbReference>
<dbReference type="SUPFAM" id="SSF48295">
    <property type="entry name" value="TrpR-like"/>
    <property type="match status" value="1"/>
</dbReference>
<dbReference type="eggNOG" id="COG0593">
    <property type="taxonomic scope" value="Bacteria"/>
</dbReference>
<dbReference type="FunFam" id="1.10.8.60:FF:000003">
    <property type="entry name" value="Chromosomal replication initiator protein DnaA"/>
    <property type="match status" value="1"/>
</dbReference>
<evidence type="ECO:0000256" key="6">
    <source>
        <dbReference type="ARBA" id="ARBA00023121"/>
    </source>
</evidence>
<dbReference type="GO" id="GO:0008289">
    <property type="term" value="F:lipid binding"/>
    <property type="evidence" value="ECO:0007669"/>
    <property type="project" value="UniProtKB-KW"/>
</dbReference>
<evidence type="ECO:0000256" key="8">
    <source>
        <dbReference type="HAMAP-Rule" id="MF_00377"/>
    </source>
</evidence>
<dbReference type="SMART" id="SM00760">
    <property type="entry name" value="Bac_DnaA_C"/>
    <property type="match status" value="1"/>
</dbReference>
<dbReference type="GO" id="GO:0006270">
    <property type="term" value="P:DNA replication initiation"/>
    <property type="evidence" value="ECO:0007669"/>
    <property type="project" value="UniProtKB-UniRule"/>
</dbReference>
<gene>
    <name evidence="8" type="primary">dnaA</name>
    <name evidence="15" type="ordered locus">Hoch_0001</name>
</gene>
<evidence type="ECO:0000259" key="13">
    <source>
        <dbReference type="SMART" id="SM00382"/>
    </source>
</evidence>
<sequence>MTDPWAEALRSLSSKLSPQNYEMWLRPIRCRDYRDEVLVLEAPNSYVRLWFESNYLAIVLDEIKEQTGISYRVEFLPEPEDGAAAQPEADDVPGTDDVPAVLLGGAAASASACAQGAAPITDISASRSARPRAASGQRAGASAGGLRVVEAPPEPVPPPPLNPRYTFDSFVAGPSNQLALAASQAAASSHPPKYNPVFICGGVGLGKTHLLHSIGHSLHGLRPDARILYLSGERFMNEYILAIRSNRMHEFRRRYREGCDLLLIDDVQFLAGKDGTQDEFFHTFNALHDSQRQIVLTADRKPHEISDIADRLRSRFQWGLLADIEPPELEMRMAILRQKAEAEHIELPDDVVLYIATAIRANVRELEGALIRLSAYASLSRKPITLAFARETLEGSLTRKREHLTTEMVIKTVANYYGLKVSDIKSARRHKAIAGPRAVAMYLARAHTKDSYPDLGRAFGGKHHTTVISAVEKITAKREEDLGLSGEIQAIESVLLRS</sequence>
<evidence type="ECO:0000256" key="11">
    <source>
        <dbReference type="RuleBase" id="RU004227"/>
    </source>
</evidence>
<dbReference type="Pfam" id="PF11638">
    <property type="entry name" value="DnaA_N"/>
    <property type="match status" value="1"/>
</dbReference>
<dbReference type="CDD" id="cd06571">
    <property type="entry name" value="Bac_DnaA_C"/>
    <property type="match status" value="1"/>
</dbReference>
<dbReference type="KEGG" id="hoh:Hoch_0001"/>
<dbReference type="HOGENOM" id="CLU_026910_3_1_7"/>
<keyword evidence="7 8" id="KW-0238">DNA-binding</keyword>
<dbReference type="InterPro" id="IPR003593">
    <property type="entry name" value="AAA+_ATPase"/>
</dbReference>
<dbReference type="Gene3D" id="3.40.50.300">
    <property type="entry name" value="P-loop containing nucleotide triphosphate hydrolases"/>
    <property type="match status" value="1"/>
</dbReference>
<dbReference type="SMART" id="SM00382">
    <property type="entry name" value="AAA"/>
    <property type="match status" value="1"/>
</dbReference>
<dbReference type="InterPro" id="IPR001957">
    <property type="entry name" value="Chromosome_initiator_DnaA"/>
</dbReference>
<comment type="domain">
    <text evidence="8">Domain I is involved in oligomerization and binding regulators, domain II is flexibile and of varying length in different bacteria, domain III forms the AAA+ region, while domain IV binds dsDNA.</text>
</comment>
<keyword evidence="3 8" id="KW-0235">DNA replication</keyword>
<comment type="function">
    <text evidence="8 10">Plays an essential role in the initiation and regulation of chromosomal replication. ATP-DnaA binds to the origin of replication (oriC) to initiate formation of the DNA replication initiation complex once per cell cycle. Binds the DnaA box (a 9 base pair repeat at the origin) and separates the double-stranded (ds)DNA. Forms a right-handed helical filament on oriC DNA; dsDNA binds to the exterior of the filament while single-stranded (ss)DNA is stabiized in the filament's interior. The ATP-DnaA-oriC complex binds and stabilizes one strand of the AT-rich DNA unwinding element (DUE), permitting loading of DNA polymerase. After initiation quickly degrades to an ADP-DnaA complex that is not apt for DNA replication. Binds acidic phospholipids.</text>
</comment>
<dbReference type="InterPro" id="IPR010921">
    <property type="entry name" value="Trp_repressor/repl_initiator"/>
</dbReference>
<dbReference type="CDD" id="cd00009">
    <property type="entry name" value="AAA"/>
    <property type="match status" value="1"/>
</dbReference>
<evidence type="ECO:0000256" key="9">
    <source>
        <dbReference type="NCBIfam" id="TIGR00362"/>
    </source>
</evidence>
<dbReference type="EMBL" id="CP001804">
    <property type="protein sequence ID" value="ACY12643.1"/>
    <property type="molecule type" value="Genomic_DNA"/>
</dbReference>
<evidence type="ECO:0000256" key="4">
    <source>
        <dbReference type="ARBA" id="ARBA00022741"/>
    </source>
</evidence>